<keyword evidence="2" id="KW-1185">Reference proteome</keyword>
<proteinExistence type="predicted"/>
<evidence type="ECO:0000313" key="2">
    <source>
        <dbReference type="Proteomes" id="UP000075583"/>
    </source>
</evidence>
<accession>A0A150XEE9</accession>
<evidence type="ECO:0008006" key="3">
    <source>
        <dbReference type="Google" id="ProtNLM"/>
    </source>
</evidence>
<dbReference type="RefSeq" id="WP_062591172.1">
    <property type="nucleotide sequence ID" value="NZ_LQZQ01000012.1"/>
</dbReference>
<gene>
    <name evidence="1" type="ORF">MB14_02340</name>
</gene>
<organism evidence="1 2">
    <name type="scientific">Roseivirga ehrenbergii (strain DSM 102268 / JCM 13514 / KCTC 12282 / NCIMB 14502 / KMM 6017)</name>
    <dbReference type="NCBI Taxonomy" id="279360"/>
    <lineage>
        <taxon>Bacteria</taxon>
        <taxon>Pseudomonadati</taxon>
        <taxon>Bacteroidota</taxon>
        <taxon>Cytophagia</taxon>
        <taxon>Cytophagales</taxon>
        <taxon>Roseivirgaceae</taxon>
        <taxon>Roseivirga</taxon>
    </lineage>
</organism>
<reference evidence="1" key="1">
    <citation type="submission" date="2016-01" db="EMBL/GenBank/DDBJ databases">
        <title>Genome sequencing of Roseivirga ehrenbergii KMM 6017.</title>
        <authorList>
            <person name="Selvaratnam C."/>
            <person name="Thevarajoo S."/>
            <person name="Goh K.M."/>
            <person name="Ee R."/>
            <person name="Chan K.-G."/>
            <person name="Chong C.S."/>
        </authorList>
    </citation>
    <scope>NUCLEOTIDE SEQUENCE [LARGE SCALE GENOMIC DNA]</scope>
    <source>
        <strain evidence="1">KMM 6017</strain>
    </source>
</reference>
<dbReference type="AlphaFoldDB" id="A0A150XEE9"/>
<dbReference type="OrthoDB" id="982695at2"/>
<sequence length="370" mass="41276">MKLAILITNPNHHLELTIDAAKLIKAKGHQVTYVSLCELRRMASPEDILKSEGIEYVKFGSLPQNLKPSSGKKALGNSDSVVRTVVRMIFWFWKVKPFIKKSLSGVDKVLLLNDAAFPGDRICKWLKGKSIPFYLMQEGIRFPLPNEAEVKYGGNGAVKVMTWGERSAKHFRPIATQGTEVVVTGSPRFNKFLADIEPRLIRDGNQKVLGIFTNPIDDQGFCSPQAKLELLEQFVMRAAPQLKRMNIQLGIKCHPREDIQEYLAVANKYFPAIELPKSIVEAILEVDAGVIMASTVGLELLGAKRKIAQLEIPNYGYVFDYHESADVLKIPIEGDFDLSVLFGGQAEISYFYEHIAIGNAAQKITSVLTE</sequence>
<comment type="caution">
    <text evidence="1">The sequence shown here is derived from an EMBL/GenBank/DDBJ whole genome shotgun (WGS) entry which is preliminary data.</text>
</comment>
<dbReference type="Proteomes" id="UP000075583">
    <property type="component" value="Unassembled WGS sequence"/>
</dbReference>
<name>A0A150XEE9_ROSEK</name>
<protein>
    <recommendedName>
        <fullName evidence="3">UDP-N-acetylglucosamine 2-epimerase domain-containing protein</fullName>
    </recommendedName>
</protein>
<dbReference type="EMBL" id="LQZQ01000012">
    <property type="protein sequence ID" value="KYG77062.1"/>
    <property type="molecule type" value="Genomic_DNA"/>
</dbReference>
<evidence type="ECO:0000313" key="1">
    <source>
        <dbReference type="EMBL" id="KYG77062.1"/>
    </source>
</evidence>
<dbReference type="STRING" id="279360.MB14_02340"/>